<dbReference type="EMBL" id="JABBGH010000001">
    <property type="protein sequence ID" value="NML63688.1"/>
    <property type="molecule type" value="Genomic_DNA"/>
</dbReference>
<accession>A0A7Y0FKG6</accession>
<name>A0A7Y0FKG6_9BACT</name>
<organism evidence="1 2">
    <name type="scientific">Hymenobacter polaris</name>
    <dbReference type="NCBI Taxonomy" id="2682546"/>
    <lineage>
        <taxon>Bacteria</taxon>
        <taxon>Pseudomonadati</taxon>
        <taxon>Bacteroidota</taxon>
        <taxon>Cytophagia</taxon>
        <taxon>Cytophagales</taxon>
        <taxon>Hymenobacteraceae</taxon>
        <taxon>Hymenobacter</taxon>
    </lineage>
</organism>
<comment type="caution">
    <text evidence="1">The sequence shown here is derived from an EMBL/GenBank/DDBJ whole genome shotgun (WGS) entry which is preliminary data.</text>
</comment>
<dbReference type="Proteomes" id="UP000559626">
    <property type="component" value="Unassembled WGS sequence"/>
</dbReference>
<proteinExistence type="predicted"/>
<dbReference type="AlphaFoldDB" id="A0A7Y0FKG6"/>
<keyword evidence="2" id="KW-1185">Reference proteome</keyword>
<protein>
    <submittedName>
        <fullName evidence="1">Uncharacterized protein</fullName>
    </submittedName>
</protein>
<reference evidence="1 2" key="1">
    <citation type="submission" date="2020-04" db="EMBL/GenBank/DDBJ databases">
        <title>Hymenobacter polaris sp. nov., isolated from Arctic soil.</title>
        <authorList>
            <person name="Dahal R.H."/>
        </authorList>
    </citation>
    <scope>NUCLEOTIDE SEQUENCE [LARGE SCALE GENOMIC DNA]</scope>
    <source>
        <strain evidence="1 2">RP-2-7</strain>
    </source>
</reference>
<evidence type="ECO:0000313" key="1">
    <source>
        <dbReference type="EMBL" id="NML63688.1"/>
    </source>
</evidence>
<sequence length="88" mass="10611">MSLQAEDELQHALLPLWLEFPEIPRYAIGWRMGIGEDYRYKFGDWWDTLSPQAQQLYQQRYPAPIGWRGWYADEDWDEDDEEINTDLA</sequence>
<dbReference type="RefSeq" id="WP_169529033.1">
    <property type="nucleotide sequence ID" value="NZ_JABBGH010000001.1"/>
</dbReference>
<evidence type="ECO:0000313" key="2">
    <source>
        <dbReference type="Proteomes" id="UP000559626"/>
    </source>
</evidence>
<gene>
    <name evidence="1" type="ORF">HHL22_00540</name>
</gene>